<dbReference type="Proteomes" id="UP000248330">
    <property type="component" value="Unassembled WGS sequence"/>
</dbReference>
<name>A0A318EA31_9GAMM</name>
<proteinExistence type="predicted"/>
<dbReference type="EMBL" id="QICN01000008">
    <property type="protein sequence ID" value="PXV66249.1"/>
    <property type="molecule type" value="Genomic_DNA"/>
</dbReference>
<protein>
    <submittedName>
        <fullName evidence="2">Uncharacterized protein</fullName>
    </submittedName>
</protein>
<keyword evidence="3" id="KW-1185">Reference proteome</keyword>
<gene>
    <name evidence="2" type="ORF">C8D93_108224</name>
</gene>
<reference evidence="2 3" key="1">
    <citation type="submission" date="2018-04" db="EMBL/GenBank/DDBJ databases">
        <title>Genomic Encyclopedia of Type Strains, Phase IV (KMG-IV): sequencing the most valuable type-strain genomes for metagenomic binning, comparative biology and taxonomic classification.</title>
        <authorList>
            <person name="Goeker M."/>
        </authorList>
    </citation>
    <scope>NUCLEOTIDE SEQUENCE [LARGE SCALE GENOMIC DNA]</scope>
    <source>
        <strain evidence="2 3">DSM 104150</strain>
    </source>
</reference>
<accession>A0A318EA31</accession>
<evidence type="ECO:0000313" key="2">
    <source>
        <dbReference type="EMBL" id="PXV66249.1"/>
    </source>
</evidence>
<evidence type="ECO:0000313" key="3">
    <source>
        <dbReference type="Proteomes" id="UP000248330"/>
    </source>
</evidence>
<evidence type="ECO:0000256" key="1">
    <source>
        <dbReference type="SAM" id="MobiDB-lite"/>
    </source>
</evidence>
<comment type="caution">
    <text evidence="2">The sequence shown here is derived from an EMBL/GenBank/DDBJ whole genome shotgun (WGS) entry which is preliminary data.</text>
</comment>
<feature type="region of interest" description="Disordered" evidence="1">
    <location>
        <begin position="1"/>
        <end position="22"/>
    </location>
</feature>
<organism evidence="2 3">
    <name type="scientific">Sinimarinibacterium flocculans</name>
    <dbReference type="NCBI Taxonomy" id="985250"/>
    <lineage>
        <taxon>Bacteria</taxon>
        <taxon>Pseudomonadati</taxon>
        <taxon>Pseudomonadota</taxon>
        <taxon>Gammaproteobacteria</taxon>
        <taxon>Nevskiales</taxon>
        <taxon>Nevskiaceae</taxon>
        <taxon>Sinimarinibacterium</taxon>
    </lineage>
</organism>
<sequence>MPGGAVEEVRSPQGTGSLITHGFDTARTGIGRVVVAVQPRGAGATFLSFDPARSVRARWLNERLVYIEAWRGRIAASELVFDSLERRFLYRKLAHYAYAVDPRCADLENRTGQSDALPK</sequence>
<dbReference type="AlphaFoldDB" id="A0A318EA31"/>